<protein>
    <submittedName>
        <fullName evidence="2">U2 snRNP complex subunit</fullName>
    </submittedName>
</protein>
<evidence type="ECO:0000256" key="1">
    <source>
        <dbReference type="SAM" id="MobiDB-lite"/>
    </source>
</evidence>
<evidence type="ECO:0000313" key="3">
    <source>
        <dbReference type="Proteomes" id="UP001479436"/>
    </source>
</evidence>
<proteinExistence type="predicted"/>
<sequence>MKSHLSLFQSKNGELTSLAKSILETKSKTFEPGEELPGSISSNTKAGLPALGLSAEEQAKIKEAIKHASTLDEIAYLEKQLRSGQVPGQNADDDDNEVEMDEE</sequence>
<organism evidence="2 3">
    <name type="scientific">Basidiobolus ranarum</name>
    <dbReference type="NCBI Taxonomy" id="34480"/>
    <lineage>
        <taxon>Eukaryota</taxon>
        <taxon>Fungi</taxon>
        <taxon>Fungi incertae sedis</taxon>
        <taxon>Zoopagomycota</taxon>
        <taxon>Entomophthoromycotina</taxon>
        <taxon>Basidiobolomycetes</taxon>
        <taxon>Basidiobolales</taxon>
        <taxon>Basidiobolaceae</taxon>
        <taxon>Basidiobolus</taxon>
    </lineage>
</organism>
<comment type="caution">
    <text evidence="2">The sequence shown here is derived from an EMBL/GenBank/DDBJ whole genome shotgun (WGS) entry which is preliminary data.</text>
</comment>
<name>A0ABR2WD10_9FUNG</name>
<evidence type="ECO:0000313" key="2">
    <source>
        <dbReference type="EMBL" id="KAK9759382.1"/>
    </source>
</evidence>
<reference evidence="2 3" key="1">
    <citation type="submission" date="2023-04" db="EMBL/GenBank/DDBJ databases">
        <title>Genome of Basidiobolus ranarum AG-B5.</title>
        <authorList>
            <person name="Stajich J.E."/>
            <person name="Carter-House D."/>
            <person name="Gryganskyi A."/>
        </authorList>
    </citation>
    <scope>NUCLEOTIDE SEQUENCE [LARGE SCALE GENOMIC DNA]</scope>
    <source>
        <strain evidence="2 3">AG-B5</strain>
    </source>
</reference>
<feature type="compositionally biased region" description="Acidic residues" evidence="1">
    <location>
        <begin position="91"/>
        <end position="103"/>
    </location>
</feature>
<feature type="region of interest" description="Disordered" evidence="1">
    <location>
        <begin position="80"/>
        <end position="103"/>
    </location>
</feature>
<gene>
    <name evidence="2" type="primary">LEA1_2</name>
    <name evidence="2" type="ORF">K7432_017727</name>
</gene>
<dbReference type="EMBL" id="JASJQH010004226">
    <property type="protein sequence ID" value="KAK9759382.1"/>
    <property type="molecule type" value="Genomic_DNA"/>
</dbReference>
<accession>A0ABR2WD10</accession>
<keyword evidence="3" id="KW-1185">Reference proteome</keyword>
<dbReference type="Proteomes" id="UP001479436">
    <property type="component" value="Unassembled WGS sequence"/>
</dbReference>